<dbReference type="EMBL" id="JAPZBS010000009">
    <property type="protein sequence ID" value="KAJ5358741.1"/>
    <property type="molecule type" value="Genomic_DNA"/>
</dbReference>
<dbReference type="RefSeq" id="XP_056550027.1">
    <property type="nucleotide sequence ID" value="XM_056704067.1"/>
</dbReference>
<dbReference type="Proteomes" id="UP001147782">
    <property type="component" value="Unassembled WGS sequence"/>
</dbReference>
<evidence type="ECO:0000313" key="2">
    <source>
        <dbReference type="Proteomes" id="UP001147782"/>
    </source>
</evidence>
<dbReference type="GeneID" id="81443246"/>
<gene>
    <name evidence="1" type="ORF">N7496_011154</name>
</gene>
<reference evidence="1" key="2">
    <citation type="journal article" date="2023" name="IMA Fungus">
        <title>Comparative genomic study of the Penicillium genus elucidates a diverse pangenome and 15 lateral gene transfer events.</title>
        <authorList>
            <person name="Petersen C."/>
            <person name="Sorensen T."/>
            <person name="Nielsen M.R."/>
            <person name="Sondergaard T.E."/>
            <person name="Sorensen J.L."/>
            <person name="Fitzpatrick D.A."/>
            <person name="Frisvad J.C."/>
            <person name="Nielsen K.L."/>
        </authorList>
    </citation>
    <scope>NUCLEOTIDE SEQUENCE</scope>
    <source>
        <strain evidence="1">IBT 29864</strain>
    </source>
</reference>
<evidence type="ECO:0000313" key="1">
    <source>
        <dbReference type="EMBL" id="KAJ5358741.1"/>
    </source>
</evidence>
<protein>
    <submittedName>
        <fullName evidence="1">Uncharacterized protein</fullName>
    </submittedName>
</protein>
<name>A0A9W9REK8_9EURO</name>
<dbReference type="AlphaFoldDB" id="A0A9W9REK8"/>
<reference evidence="1" key="1">
    <citation type="submission" date="2022-11" db="EMBL/GenBank/DDBJ databases">
        <authorList>
            <person name="Petersen C."/>
        </authorList>
    </citation>
    <scope>NUCLEOTIDE SEQUENCE</scope>
    <source>
        <strain evidence="1">IBT 29864</strain>
    </source>
</reference>
<organism evidence="1 2">
    <name type="scientific">Penicillium cataractarum</name>
    <dbReference type="NCBI Taxonomy" id="2100454"/>
    <lineage>
        <taxon>Eukaryota</taxon>
        <taxon>Fungi</taxon>
        <taxon>Dikarya</taxon>
        <taxon>Ascomycota</taxon>
        <taxon>Pezizomycotina</taxon>
        <taxon>Eurotiomycetes</taxon>
        <taxon>Eurotiomycetidae</taxon>
        <taxon>Eurotiales</taxon>
        <taxon>Aspergillaceae</taxon>
        <taxon>Penicillium</taxon>
    </lineage>
</organism>
<dbReference type="OrthoDB" id="21204at2759"/>
<keyword evidence="2" id="KW-1185">Reference proteome</keyword>
<proteinExistence type="predicted"/>
<sequence length="193" mass="20813">MPLKVTPGVLDWVRFVRGAASLVGSPLFRRVPDAAAAAVLVGVAGAEVALEASDGAASRCFNCFGGCGDCRCEPCVDVSVYPYAAWRFRYVITIGDYATPGSTLERKILDRTVQTLSTNGISGSRQISGLVFVPNLATEDPCSEITAQFVPKSVTRHKDDLTFGYPRLGSPHGGLWIAPTRYCLPRGRQRQME</sequence>
<accession>A0A9W9REK8</accession>
<comment type="caution">
    <text evidence="1">The sequence shown here is derived from an EMBL/GenBank/DDBJ whole genome shotgun (WGS) entry which is preliminary data.</text>
</comment>